<accession>A0ABY6RZ82</accession>
<proteinExistence type="predicted"/>
<gene>
    <name evidence="1" type="ORF">PODCO_118424</name>
</gene>
<keyword evidence="2" id="KW-1185">Reference proteome</keyword>
<dbReference type="EMBL" id="LR026964">
    <property type="protein sequence ID" value="VBB73417.1"/>
    <property type="molecule type" value="Genomic_DNA"/>
</dbReference>
<organism evidence="1 2">
    <name type="scientific">Podospora comata</name>
    <dbReference type="NCBI Taxonomy" id="48703"/>
    <lineage>
        <taxon>Eukaryota</taxon>
        <taxon>Fungi</taxon>
        <taxon>Dikarya</taxon>
        <taxon>Ascomycota</taxon>
        <taxon>Pezizomycotina</taxon>
        <taxon>Sordariomycetes</taxon>
        <taxon>Sordariomycetidae</taxon>
        <taxon>Sordariales</taxon>
        <taxon>Podosporaceae</taxon>
        <taxon>Podospora</taxon>
    </lineage>
</organism>
<reference evidence="1" key="1">
    <citation type="submission" date="2018-02" db="EMBL/GenBank/DDBJ databases">
        <authorList>
            <person name="Silar P."/>
        </authorList>
    </citation>
    <scope>NUCLEOTIDE SEQUENCE [LARGE SCALE GENOMIC DNA]</scope>
    <source>
        <strain evidence="1">T</strain>
    </source>
</reference>
<evidence type="ECO:0000313" key="2">
    <source>
        <dbReference type="Proteomes" id="UP000280685"/>
    </source>
</evidence>
<sequence>MALKPLAKHRYFLLHMFVKTALADRSLFRMVPTNTAVLDLPCPTSPGSYRRQDPKAAQDLDDHAPKMFVSQSQLPLGSSGIGHLASGMRSCANRCRARCGVALLSPLQLHSLDKCFQAGRWHRQDILKGAQSVTKVADSNIVRTSGTNPIRYRPNYLRTAKPGLVLCGPKRLDYRYARQTSSWISSNLGVDWARSFRFLLALSQASGLRMP</sequence>
<protein>
    <submittedName>
        <fullName evidence="1">Uncharacterized protein</fullName>
    </submittedName>
</protein>
<evidence type="ECO:0000313" key="1">
    <source>
        <dbReference type="EMBL" id="VBB73417.1"/>
    </source>
</evidence>
<name>A0ABY6RZ82_PODCO</name>
<dbReference type="Proteomes" id="UP000280685">
    <property type="component" value="Chromosome 1"/>
</dbReference>